<dbReference type="InterPro" id="IPR036397">
    <property type="entry name" value="RNaseH_sf"/>
</dbReference>
<keyword evidence="2" id="KW-1185">Reference proteome</keyword>
<gene>
    <name evidence="1" type="ORF">REIFOR_01735</name>
</gene>
<dbReference type="KEGG" id="rfo:REIFOR_01735"/>
<evidence type="ECO:0000313" key="2">
    <source>
        <dbReference type="Proteomes" id="UP000229757"/>
    </source>
</evidence>
<dbReference type="AlphaFoldDB" id="A0A2K8KQ49"/>
<dbReference type="SUPFAM" id="SSF53098">
    <property type="entry name" value="Ribonuclease H-like"/>
    <property type="match status" value="1"/>
</dbReference>
<reference evidence="1 2" key="1">
    <citation type="journal article" date="2017" name="Environ. Microbiol.">
        <title>Genomic and physiological analyses of 'Reinekea forsetii' reveal a versatile opportunistic lifestyle during spring algae blooms.</title>
        <authorList>
            <person name="Avci B."/>
            <person name="Hahnke R.L."/>
            <person name="Chafee M."/>
            <person name="Fischer T."/>
            <person name="Gruber-Vodicka H."/>
            <person name="Tegetmeyer H.E."/>
            <person name="Harder J."/>
            <person name="Fuchs B.M."/>
            <person name="Amann R.I."/>
            <person name="Teeling H."/>
        </authorList>
    </citation>
    <scope>NUCLEOTIDE SEQUENCE [LARGE SCALE GENOMIC DNA]</scope>
    <source>
        <strain evidence="1 2">Hel1_31_D35</strain>
    </source>
</reference>
<sequence>MDRLYTPAILDIEASGFGKGSYPIEIGVAAETGEVHSWLVLPQPDWTHWREEAASLHLISREELLSDGVAPTTIANELNALFEGQTLYSDGWGFDSGWLSLLFYVARKTMLFRLDTLPKIMSDDQLAQWDETKAQLRQSNEWVHHRAGIDARLLQLTYKKTAIDEQLRKA</sequence>
<dbReference type="Proteomes" id="UP000229757">
    <property type="component" value="Chromosome"/>
</dbReference>
<protein>
    <submittedName>
        <fullName evidence="1">Ribonuclease H-like domain protein</fullName>
    </submittedName>
</protein>
<organism evidence="1 2">
    <name type="scientific">Reinekea forsetii</name>
    <dbReference type="NCBI Taxonomy" id="1336806"/>
    <lineage>
        <taxon>Bacteria</taxon>
        <taxon>Pseudomonadati</taxon>
        <taxon>Pseudomonadota</taxon>
        <taxon>Gammaproteobacteria</taxon>
        <taxon>Oceanospirillales</taxon>
        <taxon>Saccharospirillaceae</taxon>
        <taxon>Reinekea</taxon>
    </lineage>
</organism>
<accession>A0A2K8KQ49</accession>
<dbReference type="InterPro" id="IPR012337">
    <property type="entry name" value="RNaseH-like_sf"/>
</dbReference>
<dbReference type="RefSeq" id="WP_227003644.1">
    <property type="nucleotide sequence ID" value="NZ_CP011797.1"/>
</dbReference>
<name>A0A2K8KQ49_9GAMM</name>
<evidence type="ECO:0000313" key="1">
    <source>
        <dbReference type="EMBL" id="ATX76873.1"/>
    </source>
</evidence>
<dbReference type="GO" id="GO:0003676">
    <property type="term" value="F:nucleic acid binding"/>
    <property type="evidence" value="ECO:0007669"/>
    <property type="project" value="InterPro"/>
</dbReference>
<dbReference type="EMBL" id="CP011797">
    <property type="protein sequence ID" value="ATX76873.1"/>
    <property type="molecule type" value="Genomic_DNA"/>
</dbReference>
<proteinExistence type="predicted"/>
<dbReference type="Gene3D" id="3.30.420.10">
    <property type="entry name" value="Ribonuclease H-like superfamily/Ribonuclease H"/>
    <property type="match status" value="1"/>
</dbReference>